<dbReference type="SUPFAM" id="SSF54593">
    <property type="entry name" value="Glyoxalase/Bleomycin resistance protein/Dihydroxybiphenyl dioxygenase"/>
    <property type="match status" value="1"/>
</dbReference>
<dbReference type="Proteomes" id="UP001153076">
    <property type="component" value="Unassembled WGS sequence"/>
</dbReference>
<dbReference type="InterPro" id="IPR029068">
    <property type="entry name" value="Glyas_Bleomycin-R_OHBP_Dase"/>
</dbReference>
<comment type="caution">
    <text evidence="2">The sequence shown here is derived from an EMBL/GenBank/DDBJ whole genome shotgun (WGS) entry which is preliminary data.</text>
</comment>
<dbReference type="Pfam" id="PF22650">
    <property type="entry name" value="At5g48480-like_C"/>
    <property type="match status" value="1"/>
</dbReference>
<dbReference type="InterPro" id="IPR054576">
    <property type="entry name" value="At5g48480-like_N"/>
</dbReference>
<feature type="domain" description="VOC" evidence="1">
    <location>
        <begin position="27"/>
        <end position="155"/>
    </location>
</feature>
<dbReference type="InterPro" id="IPR054575">
    <property type="entry name" value="At5g48480-like_C"/>
</dbReference>
<accession>A0A9Q1KQM6</accession>
<dbReference type="EMBL" id="JAKOGI010000025">
    <property type="protein sequence ID" value="KAJ8449051.1"/>
    <property type="molecule type" value="Genomic_DNA"/>
</dbReference>
<name>A0A9Q1KQM6_9CARY</name>
<proteinExistence type="predicted"/>
<dbReference type="InterPro" id="IPR037523">
    <property type="entry name" value="VOC_core"/>
</dbReference>
<dbReference type="Gene3D" id="3.10.180.10">
    <property type="entry name" value="2,3-Dihydroxybiphenyl 1,2-Dioxygenase, domain 1"/>
    <property type="match status" value="1"/>
</dbReference>
<dbReference type="PANTHER" id="PTHR34109:SF1">
    <property type="entry name" value="VOC DOMAIN-CONTAINING PROTEIN"/>
    <property type="match status" value="1"/>
</dbReference>
<dbReference type="PANTHER" id="PTHR34109">
    <property type="entry name" value="BNAUNNG04460D PROTEIN-RELATED"/>
    <property type="match status" value="1"/>
</dbReference>
<organism evidence="2 3">
    <name type="scientific">Carnegiea gigantea</name>
    <dbReference type="NCBI Taxonomy" id="171969"/>
    <lineage>
        <taxon>Eukaryota</taxon>
        <taxon>Viridiplantae</taxon>
        <taxon>Streptophyta</taxon>
        <taxon>Embryophyta</taxon>
        <taxon>Tracheophyta</taxon>
        <taxon>Spermatophyta</taxon>
        <taxon>Magnoliopsida</taxon>
        <taxon>eudicotyledons</taxon>
        <taxon>Gunneridae</taxon>
        <taxon>Pentapetalae</taxon>
        <taxon>Caryophyllales</taxon>
        <taxon>Cactineae</taxon>
        <taxon>Cactaceae</taxon>
        <taxon>Cactoideae</taxon>
        <taxon>Echinocereeae</taxon>
        <taxon>Carnegiea</taxon>
    </lineage>
</organism>
<dbReference type="PROSITE" id="PS51819">
    <property type="entry name" value="VOC"/>
    <property type="match status" value="1"/>
</dbReference>
<dbReference type="OrthoDB" id="2013034at2759"/>
<evidence type="ECO:0000259" key="1">
    <source>
        <dbReference type="PROSITE" id="PS51819"/>
    </source>
</evidence>
<evidence type="ECO:0000313" key="2">
    <source>
        <dbReference type="EMBL" id="KAJ8449051.1"/>
    </source>
</evidence>
<gene>
    <name evidence="2" type="ORF">Cgig2_004106</name>
</gene>
<keyword evidence="3" id="KW-1185">Reference proteome</keyword>
<reference evidence="2" key="1">
    <citation type="submission" date="2022-04" db="EMBL/GenBank/DDBJ databases">
        <title>Carnegiea gigantea Genome sequencing and assembly v2.</title>
        <authorList>
            <person name="Copetti D."/>
            <person name="Sanderson M.J."/>
            <person name="Burquez A."/>
            <person name="Wojciechowski M.F."/>
        </authorList>
    </citation>
    <scope>NUCLEOTIDE SEQUENCE</scope>
    <source>
        <strain evidence="2">SGP5-SGP5p</strain>
        <tissue evidence="2">Aerial part</tissue>
    </source>
</reference>
<sequence length="165" mass="17029">MAEEVQNGAENNGAAAEKTTTAVVFSAFKPQLLVQAPKATDAVQFYKSAFGAEEVSRTLHPKRKAEQELPLVLSAELKLGSAVFSVADLADEAAQLKSEGSGCVFVLETDDVDGAIATAVGAGAVADGDVTEVEGAGRVGKVKDPYGYVWTISSPAKKAVVDVEA</sequence>
<dbReference type="AlphaFoldDB" id="A0A9Q1KQM6"/>
<dbReference type="Pfam" id="PF22656">
    <property type="entry name" value="At5g48480-like_N"/>
    <property type="match status" value="1"/>
</dbReference>
<evidence type="ECO:0000313" key="3">
    <source>
        <dbReference type="Proteomes" id="UP001153076"/>
    </source>
</evidence>
<protein>
    <recommendedName>
        <fullName evidence="1">VOC domain-containing protein</fullName>
    </recommendedName>
</protein>